<dbReference type="Proteomes" id="UP000245539">
    <property type="component" value="Unassembled WGS sequence"/>
</dbReference>
<keyword evidence="8" id="KW-1185">Reference proteome</keyword>
<dbReference type="NCBIfam" id="TIGR03902">
    <property type="entry name" value="rhom_GG_sort"/>
    <property type="match status" value="1"/>
</dbReference>
<evidence type="ECO:0000259" key="6">
    <source>
        <dbReference type="Pfam" id="PF01694"/>
    </source>
</evidence>
<evidence type="ECO:0000313" key="7">
    <source>
        <dbReference type="EMBL" id="PWQ99981.1"/>
    </source>
</evidence>
<evidence type="ECO:0000256" key="2">
    <source>
        <dbReference type="ARBA" id="ARBA00022692"/>
    </source>
</evidence>
<dbReference type="EMBL" id="QGKM01000006">
    <property type="protein sequence ID" value="PWQ99981.1"/>
    <property type="molecule type" value="Genomic_DNA"/>
</dbReference>
<protein>
    <submittedName>
        <fullName evidence="7">Rhombosortase</fullName>
    </submittedName>
</protein>
<reference evidence="7 8" key="1">
    <citation type="submission" date="2018-05" db="EMBL/GenBank/DDBJ databases">
        <title>Leucothrix arctica sp. nov., isolated from Arctic seawater.</title>
        <authorList>
            <person name="Choi A."/>
            <person name="Baek K."/>
        </authorList>
    </citation>
    <scope>NUCLEOTIDE SEQUENCE [LARGE SCALE GENOMIC DNA]</scope>
    <source>
        <strain evidence="7 8">JCM 18388</strain>
    </source>
</reference>
<feature type="transmembrane region" description="Helical" evidence="5">
    <location>
        <begin position="101"/>
        <end position="120"/>
    </location>
</feature>
<dbReference type="InterPro" id="IPR023826">
    <property type="entry name" value="Rhom-like_SP_proteobac"/>
</dbReference>
<dbReference type="GO" id="GO:0016020">
    <property type="term" value="C:membrane"/>
    <property type="evidence" value="ECO:0007669"/>
    <property type="project" value="UniProtKB-SubCell"/>
</dbReference>
<dbReference type="Gene3D" id="1.20.1540.10">
    <property type="entry name" value="Rhomboid-like"/>
    <property type="match status" value="1"/>
</dbReference>
<evidence type="ECO:0000256" key="1">
    <source>
        <dbReference type="ARBA" id="ARBA00004141"/>
    </source>
</evidence>
<evidence type="ECO:0000256" key="4">
    <source>
        <dbReference type="ARBA" id="ARBA00023136"/>
    </source>
</evidence>
<feature type="transmembrane region" description="Helical" evidence="5">
    <location>
        <begin position="127"/>
        <end position="145"/>
    </location>
</feature>
<keyword evidence="2 5" id="KW-0812">Transmembrane</keyword>
<name>A0A317CPC4_9GAMM</name>
<feature type="transmembrane region" description="Helical" evidence="5">
    <location>
        <begin position="51"/>
        <end position="69"/>
    </location>
</feature>
<proteinExistence type="predicted"/>
<evidence type="ECO:0000313" key="8">
    <source>
        <dbReference type="Proteomes" id="UP000245539"/>
    </source>
</evidence>
<dbReference type="InterPro" id="IPR022764">
    <property type="entry name" value="Peptidase_S54_rhomboid_dom"/>
</dbReference>
<evidence type="ECO:0000256" key="5">
    <source>
        <dbReference type="SAM" id="Phobius"/>
    </source>
</evidence>
<organism evidence="7 8">
    <name type="scientific">Leucothrix pacifica</name>
    <dbReference type="NCBI Taxonomy" id="1247513"/>
    <lineage>
        <taxon>Bacteria</taxon>
        <taxon>Pseudomonadati</taxon>
        <taxon>Pseudomonadota</taxon>
        <taxon>Gammaproteobacteria</taxon>
        <taxon>Thiotrichales</taxon>
        <taxon>Thiotrichaceae</taxon>
        <taxon>Leucothrix</taxon>
    </lineage>
</organism>
<evidence type="ECO:0000256" key="3">
    <source>
        <dbReference type="ARBA" id="ARBA00022989"/>
    </source>
</evidence>
<gene>
    <name evidence="7" type="primary">rrtA</name>
    <name evidence="7" type="ORF">DKW60_04030</name>
</gene>
<dbReference type="GO" id="GO:0004252">
    <property type="term" value="F:serine-type endopeptidase activity"/>
    <property type="evidence" value="ECO:0007669"/>
    <property type="project" value="InterPro"/>
</dbReference>
<keyword evidence="3 5" id="KW-1133">Transmembrane helix</keyword>
<feature type="transmembrane region" description="Helical" evidence="5">
    <location>
        <begin position="165"/>
        <end position="184"/>
    </location>
</feature>
<dbReference type="SUPFAM" id="SSF144091">
    <property type="entry name" value="Rhomboid-like"/>
    <property type="match status" value="1"/>
</dbReference>
<feature type="transmembrane region" description="Helical" evidence="5">
    <location>
        <begin position="76"/>
        <end position="95"/>
    </location>
</feature>
<feature type="domain" description="Peptidase S54 rhomboid" evidence="6">
    <location>
        <begin position="36"/>
        <end position="176"/>
    </location>
</feature>
<sequence>MNTKLTLAVLIVTLLSFSLQWWQPDFIYVKNSVNHGEWWRVITGQFVHTNWPHFALNIGSLILFALLFYNTIRVTTFTISLFLLVLSIGLCIHLFEPRIHWYAGLSGAIYGLYIIGAHTAYRAGDRLVGSAVSILVIGKAVYDHWAGPLQNNAELIGARVVTESHLYGIATAIVMIGLASLYRLTSKPTSH</sequence>
<dbReference type="Pfam" id="PF01694">
    <property type="entry name" value="Rhomboid"/>
    <property type="match status" value="1"/>
</dbReference>
<dbReference type="InterPro" id="IPR035952">
    <property type="entry name" value="Rhomboid-like_sf"/>
</dbReference>
<keyword evidence="4 5" id="KW-0472">Membrane</keyword>
<comment type="subcellular location">
    <subcellularLocation>
        <location evidence="1">Membrane</location>
        <topology evidence="1">Multi-pass membrane protein</topology>
    </subcellularLocation>
</comment>
<accession>A0A317CPC4</accession>
<dbReference type="AlphaFoldDB" id="A0A317CPC4"/>
<comment type="caution">
    <text evidence="7">The sequence shown here is derived from an EMBL/GenBank/DDBJ whole genome shotgun (WGS) entry which is preliminary data.</text>
</comment>